<dbReference type="PANTHER" id="PTHR33772:SF1">
    <property type="entry name" value="PROTEIN TBATA"/>
    <property type="match status" value="1"/>
</dbReference>
<dbReference type="Pfam" id="PF15256">
    <property type="entry name" value="SPATIAL"/>
    <property type="match status" value="1"/>
</dbReference>
<keyword evidence="3" id="KW-1185">Reference proteome</keyword>
<protein>
    <submittedName>
        <fullName evidence="2">Thymus, brain and testes associated</fullName>
    </submittedName>
</protein>
<dbReference type="Proteomes" id="UP000694569">
    <property type="component" value="Unplaced"/>
</dbReference>
<dbReference type="AlphaFoldDB" id="A0A8C5PT21"/>
<name>A0A8C5PT21_9ANUR</name>
<feature type="region of interest" description="Disordered" evidence="1">
    <location>
        <begin position="304"/>
        <end position="361"/>
    </location>
</feature>
<evidence type="ECO:0000256" key="1">
    <source>
        <dbReference type="SAM" id="MobiDB-lite"/>
    </source>
</evidence>
<evidence type="ECO:0000313" key="2">
    <source>
        <dbReference type="Ensembl" id="ENSLLEP00000027235.1"/>
    </source>
</evidence>
<feature type="compositionally biased region" description="Basic and acidic residues" evidence="1">
    <location>
        <begin position="311"/>
        <end position="338"/>
    </location>
</feature>
<organism evidence="2 3">
    <name type="scientific">Leptobrachium leishanense</name>
    <name type="common">Leishan spiny toad</name>
    <dbReference type="NCBI Taxonomy" id="445787"/>
    <lineage>
        <taxon>Eukaryota</taxon>
        <taxon>Metazoa</taxon>
        <taxon>Chordata</taxon>
        <taxon>Craniata</taxon>
        <taxon>Vertebrata</taxon>
        <taxon>Euteleostomi</taxon>
        <taxon>Amphibia</taxon>
        <taxon>Batrachia</taxon>
        <taxon>Anura</taxon>
        <taxon>Pelobatoidea</taxon>
        <taxon>Megophryidae</taxon>
        <taxon>Leptobrachium</taxon>
    </lineage>
</organism>
<evidence type="ECO:0000313" key="3">
    <source>
        <dbReference type="Proteomes" id="UP000694569"/>
    </source>
</evidence>
<dbReference type="InterPro" id="IPR037394">
    <property type="entry name" value="TBATA-like"/>
</dbReference>
<dbReference type="PANTHER" id="PTHR33772">
    <property type="entry name" value="THYMUS, BRAIN AND TESTES-ASSOCIATED"/>
    <property type="match status" value="1"/>
</dbReference>
<sequence length="361" mass="40239">MADGTVAAKPVLRQTQVNHMSSKDKMEEFKNSVSGPFKHGDDIAALSNKLENLAQNTPLRFSAEAMRPSIICSPRFGNMSNHSFFSRHNPHPHRVTHIQGLNGNPICIVNDEWSVTSPLCPHPMIKNQLNTNLLGVTCSLPIGDPYANKVPFLASGTISEAWRDELKELAAKVGTADKQAVNKEQSEEPRRTTQYSAETGRLIPPSSRTMTSRASRRTHRNSNNKGKHPTSIFQDQELLVLELLCQILQTDSLSAIQQWLLLAGPREKDLVMKMIQTATANMKLESNSMDRSMHDRLHSQAALGLISRDTNLQRKDLHSSHKEKPEPIAEEDKPERIGTAEVLQVHYSSDDENQSKSTSSN</sequence>
<reference evidence="2" key="2">
    <citation type="submission" date="2025-09" db="UniProtKB">
        <authorList>
            <consortium name="Ensembl"/>
        </authorList>
    </citation>
    <scope>IDENTIFICATION</scope>
</reference>
<reference evidence="2" key="1">
    <citation type="submission" date="2025-08" db="UniProtKB">
        <authorList>
            <consortium name="Ensembl"/>
        </authorList>
    </citation>
    <scope>IDENTIFICATION</scope>
</reference>
<dbReference type="GeneTree" id="ENSGT00510000048896"/>
<dbReference type="Ensembl" id="ENSLLET00000028297.1">
    <property type="protein sequence ID" value="ENSLLEP00000027235.1"/>
    <property type="gene ID" value="ENSLLEG00000017265.1"/>
</dbReference>
<proteinExistence type="predicted"/>
<accession>A0A8C5PT21</accession>
<feature type="compositionally biased region" description="Basic and acidic residues" evidence="1">
    <location>
        <begin position="180"/>
        <end position="191"/>
    </location>
</feature>
<gene>
    <name evidence="2" type="primary">TBATA</name>
</gene>
<feature type="region of interest" description="Disordered" evidence="1">
    <location>
        <begin position="175"/>
        <end position="230"/>
    </location>
</feature>
<dbReference type="OrthoDB" id="9982103at2759"/>
<feature type="compositionally biased region" description="Basic residues" evidence="1">
    <location>
        <begin position="214"/>
        <end position="228"/>
    </location>
</feature>